<proteinExistence type="predicted"/>
<feature type="region of interest" description="Disordered" evidence="1">
    <location>
        <begin position="1"/>
        <end position="32"/>
    </location>
</feature>
<dbReference type="EMBL" id="CP006835">
    <property type="protein sequence ID" value="AGZ54415.1"/>
    <property type="molecule type" value="Genomic_DNA"/>
</dbReference>
<evidence type="ECO:0000256" key="1">
    <source>
        <dbReference type="SAM" id="MobiDB-lite"/>
    </source>
</evidence>
<name>U5X247_MYCKA</name>
<dbReference type="Proteomes" id="UP000017786">
    <property type="component" value="Chromosome"/>
</dbReference>
<gene>
    <name evidence="2" type="ORF">MKAN_22855</name>
</gene>
<reference evidence="2 3" key="1">
    <citation type="submission" date="2013-10" db="EMBL/GenBank/DDBJ databases">
        <title>Genome sequence of Mycobacterium kansasii.</title>
        <authorList>
            <consortium name="McGill University Mycobacterium genome consortium"/>
            <person name="Veyrier F.J."/>
            <person name="Behr M.A."/>
        </authorList>
    </citation>
    <scope>NUCLEOTIDE SEQUENCE [LARGE SCALE GENOMIC DNA]</scope>
    <source>
        <strain evidence="2 3">ATCC 12478</strain>
    </source>
</reference>
<dbReference type="KEGG" id="mkn:MKAN_22855"/>
<evidence type="ECO:0000313" key="3">
    <source>
        <dbReference type="Proteomes" id="UP000017786"/>
    </source>
</evidence>
<accession>U5X247</accession>
<dbReference type="AlphaFoldDB" id="U5X247"/>
<organism evidence="2 3">
    <name type="scientific">Mycobacterium kansasii ATCC 12478</name>
    <dbReference type="NCBI Taxonomy" id="557599"/>
    <lineage>
        <taxon>Bacteria</taxon>
        <taxon>Bacillati</taxon>
        <taxon>Actinomycetota</taxon>
        <taxon>Actinomycetes</taxon>
        <taxon>Mycobacteriales</taxon>
        <taxon>Mycobacteriaceae</taxon>
        <taxon>Mycobacterium</taxon>
    </lineage>
</organism>
<sequence length="90" mass="9711">MTAFVEKLPQQRASELGDIGGATGRQQRDSDALSQVRFGAGDVELLVRGDRGKTVSVGNAECPGGLLMEWSCPLLPAKRVIEVPYPKRTK</sequence>
<dbReference type="HOGENOM" id="CLU_2437654_0_0_11"/>
<evidence type="ECO:0000313" key="2">
    <source>
        <dbReference type="EMBL" id="AGZ54415.1"/>
    </source>
</evidence>
<protein>
    <submittedName>
        <fullName evidence="2">Uncharacterized protein</fullName>
    </submittedName>
</protein>